<proteinExistence type="predicted"/>
<gene>
    <name evidence="1" type="ORF">PVAND_017620</name>
</gene>
<accession>A0A9J6B994</accession>
<dbReference type="EMBL" id="JADBJN010000014">
    <property type="protein sequence ID" value="KAG5666239.1"/>
    <property type="molecule type" value="Genomic_DNA"/>
</dbReference>
<evidence type="ECO:0000313" key="2">
    <source>
        <dbReference type="Proteomes" id="UP001107558"/>
    </source>
</evidence>
<protein>
    <submittedName>
        <fullName evidence="1">Uncharacterized protein</fullName>
    </submittedName>
</protein>
<reference evidence="1" key="1">
    <citation type="submission" date="2021-03" db="EMBL/GenBank/DDBJ databases">
        <title>Chromosome level genome of the anhydrobiotic midge Polypedilum vanderplanki.</title>
        <authorList>
            <person name="Yoshida Y."/>
            <person name="Kikawada T."/>
            <person name="Gusev O."/>
        </authorList>
    </citation>
    <scope>NUCLEOTIDE SEQUENCE</scope>
    <source>
        <strain evidence="1">NIAS01</strain>
        <tissue evidence="1">Whole body or cell culture</tissue>
    </source>
</reference>
<dbReference type="Proteomes" id="UP001107558">
    <property type="component" value="Unassembled WGS sequence"/>
</dbReference>
<sequence>MGQNPNRTEEEEDVTKNG</sequence>
<feature type="non-terminal residue" evidence="1">
    <location>
        <position position="18"/>
    </location>
</feature>
<keyword evidence="2" id="KW-1185">Reference proteome</keyword>
<name>A0A9J6B994_POLVA</name>
<comment type="caution">
    <text evidence="1">The sequence shown here is derived from an EMBL/GenBank/DDBJ whole genome shotgun (WGS) entry which is preliminary data.</text>
</comment>
<organism evidence="1 2">
    <name type="scientific">Polypedilum vanderplanki</name>
    <name type="common">Sleeping chironomid midge</name>
    <dbReference type="NCBI Taxonomy" id="319348"/>
    <lineage>
        <taxon>Eukaryota</taxon>
        <taxon>Metazoa</taxon>
        <taxon>Ecdysozoa</taxon>
        <taxon>Arthropoda</taxon>
        <taxon>Hexapoda</taxon>
        <taxon>Insecta</taxon>
        <taxon>Pterygota</taxon>
        <taxon>Neoptera</taxon>
        <taxon>Endopterygota</taxon>
        <taxon>Diptera</taxon>
        <taxon>Nematocera</taxon>
        <taxon>Chironomoidea</taxon>
        <taxon>Chironomidae</taxon>
        <taxon>Chironominae</taxon>
        <taxon>Polypedilum</taxon>
        <taxon>Polypedilum</taxon>
    </lineage>
</organism>
<evidence type="ECO:0000313" key="1">
    <source>
        <dbReference type="EMBL" id="KAG5666239.1"/>
    </source>
</evidence>
<dbReference type="AlphaFoldDB" id="A0A9J6B994"/>